<feature type="transmembrane region" description="Helical" evidence="9">
    <location>
        <begin position="47"/>
        <end position="68"/>
    </location>
</feature>
<dbReference type="InterPro" id="IPR005336">
    <property type="entry name" value="MPC"/>
</dbReference>
<gene>
    <name evidence="10" type="ORF">CC78DRAFT_538470</name>
</gene>
<keyword evidence="11" id="KW-1185">Reference proteome</keyword>
<accession>A0A9P4K129</accession>
<protein>
    <recommendedName>
        <fullName evidence="9">Mitochondrial pyruvate carrier</fullName>
    </recommendedName>
</protein>
<reference evidence="11" key="1">
    <citation type="journal article" date="2020" name="Stud. Mycol.">
        <title>101 Dothideomycetes genomes: A test case for predicting lifestyles and emergence of pathogens.</title>
        <authorList>
            <person name="Haridas S."/>
            <person name="Albert R."/>
            <person name="Binder M."/>
            <person name="Bloem J."/>
            <person name="LaButti K."/>
            <person name="Salamov A."/>
            <person name="Andreopoulos B."/>
            <person name="Baker S."/>
            <person name="Barry K."/>
            <person name="Bills G."/>
            <person name="Bluhm B."/>
            <person name="Cannon C."/>
            <person name="Castanera R."/>
            <person name="Culley D."/>
            <person name="Daum C."/>
            <person name="Ezra D."/>
            <person name="Gonzalez J."/>
            <person name="Henrissat B."/>
            <person name="Kuo A."/>
            <person name="Liang C."/>
            <person name="Lipzen A."/>
            <person name="Lutzoni F."/>
            <person name="Magnuson J."/>
            <person name="Mondo S."/>
            <person name="Nolan M."/>
            <person name="Ohm R."/>
            <person name="Pangilinan J."/>
            <person name="Park H.-J."/>
            <person name="Ramirez L."/>
            <person name="Alfaro M."/>
            <person name="Sun H."/>
            <person name="Tritt A."/>
            <person name="Yoshinaga Y."/>
            <person name="Zwiers L.-H."/>
            <person name="Turgeon B."/>
            <person name="Goodwin S."/>
            <person name="Spatafora J."/>
            <person name="Crous P."/>
            <person name="Grigoriev I."/>
        </authorList>
    </citation>
    <scope>NUCLEOTIDE SEQUENCE [LARGE SCALE GENOMIC DNA]</scope>
    <source>
        <strain evidence="11">CBS 304.66</strain>
    </source>
</reference>
<dbReference type="GO" id="GO:0005743">
    <property type="term" value="C:mitochondrial inner membrane"/>
    <property type="evidence" value="ECO:0007669"/>
    <property type="project" value="UniProtKB-SubCell"/>
</dbReference>
<evidence type="ECO:0000313" key="11">
    <source>
        <dbReference type="Proteomes" id="UP000800093"/>
    </source>
</evidence>
<dbReference type="GO" id="GO:0006850">
    <property type="term" value="P:pyruvate import into mitochondria"/>
    <property type="evidence" value="ECO:0007669"/>
    <property type="project" value="InterPro"/>
</dbReference>
<comment type="function">
    <text evidence="9">Mediates the uptake of pyruvate into mitochondria.</text>
</comment>
<keyword evidence="5 9" id="KW-0999">Mitochondrion inner membrane</keyword>
<evidence type="ECO:0000256" key="9">
    <source>
        <dbReference type="RuleBase" id="RU363100"/>
    </source>
</evidence>
<dbReference type="Pfam" id="PF03650">
    <property type="entry name" value="MPC"/>
    <property type="match status" value="1"/>
</dbReference>
<name>A0A9P4K129_9PLEO</name>
<keyword evidence="4 9" id="KW-0812">Transmembrane</keyword>
<sequence>MKWAIVLAGASDMARPAEQLSLNTNFALMCTGAIWTRWCLIIRPKNYFLATVNFFLFLVGGTQVGRIFMYRRSLKGMEEESVVEGKQVKEELKKVGGEAEGVVKS</sequence>
<keyword evidence="7 9" id="KW-0496">Mitochondrion</keyword>
<evidence type="ECO:0000256" key="4">
    <source>
        <dbReference type="ARBA" id="ARBA00022692"/>
    </source>
</evidence>
<dbReference type="EMBL" id="ML986954">
    <property type="protein sequence ID" value="KAF2257539.1"/>
    <property type="molecule type" value="Genomic_DNA"/>
</dbReference>
<evidence type="ECO:0000256" key="2">
    <source>
        <dbReference type="ARBA" id="ARBA00006416"/>
    </source>
</evidence>
<evidence type="ECO:0000256" key="3">
    <source>
        <dbReference type="ARBA" id="ARBA00022448"/>
    </source>
</evidence>
<comment type="caution">
    <text evidence="10">The sequence shown here is derived from an EMBL/GenBank/DDBJ whole genome shotgun (WGS) entry which is preliminary data.</text>
</comment>
<comment type="caution">
    <text evidence="9">Lacks conserved residue(s) required for the propagation of feature annotation.</text>
</comment>
<comment type="subcellular location">
    <subcellularLocation>
        <location evidence="1 9">Mitochondrion inner membrane</location>
        <topology evidence="1 9">Multi-pass membrane protein</topology>
    </subcellularLocation>
</comment>
<evidence type="ECO:0000256" key="1">
    <source>
        <dbReference type="ARBA" id="ARBA00004448"/>
    </source>
</evidence>
<proteinExistence type="inferred from homology"/>
<comment type="similarity">
    <text evidence="2 9">Belongs to the mitochondrial pyruvate carrier (MPC) (TC 2.A.105) family.</text>
</comment>
<keyword evidence="6 9" id="KW-1133">Transmembrane helix</keyword>
<dbReference type="OrthoDB" id="869189at2759"/>
<organism evidence="10 11">
    <name type="scientific">Lojkania enalia</name>
    <dbReference type="NCBI Taxonomy" id="147567"/>
    <lineage>
        <taxon>Eukaryota</taxon>
        <taxon>Fungi</taxon>
        <taxon>Dikarya</taxon>
        <taxon>Ascomycota</taxon>
        <taxon>Pezizomycotina</taxon>
        <taxon>Dothideomycetes</taxon>
        <taxon>Pleosporomycetidae</taxon>
        <taxon>Pleosporales</taxon>
        <taxon>Pleosporales incertae sedis</taxon>
        <taxon>Lojkania</taxon>
    </lineage>
</organism>
<evidence type="ECO:0000256" key="7">
    <source>
        <dbReference type="ARBA" id="ARBA00023128"/>
    </source>
</evidence>
<evidence type="ECO:0000256" key="8">
    <source>
        <dbReference type="ARBA" id="ARBA00023136"/>
    </source>
</evidence>
<evidence type="ECO:0000256" key="6">
    <source>
        <dbReference type="ARBA" id="ARBA00022989"/>
    </source>
</evidence>
<evidence type="ECO:0000313" key="10">
    <source>
        <dbReference type="EMBL" id="KAF2257539.1"/>
    </source>
</evidence>
<keyword evidence="3 9" id="KW-0813">Transport</keyword>
<keyword evidence="8 9" id="KW-0472">Membrane</keyword>
<dbReference type="AlphaFoldDB" id="A0A9P4K129"/>
<evidence type="ECO:0000256" key="5">
    <source>
        <dbReference type="ARBA" id="ARBA00022792"/>
    </source>
</evidence>
<dbReference type="Proteomes" id="UP000800093">
    <property type="component" value="Unassembled WGS sequence"/>
</dbReference>